<dbReference type="InterPro" id="IPR023346">
    <property type="entry name" value="Lysozyme-like_dom_sf"/>
</dbReference>
<keyword evidence="12" id="KW-1133">Transmembrane helix</keyword>
<evidence type="ECO:0000256" key="3">
    <source>
        <dbReference type="ARBA" id="ARBA00007739"/>
    </source>
</evidence>
<name>A0A060QBP6_9PROT</name>
<feature type="domain" description="Penicillin-binding protein transpeptidase" evidence="13">
    <location>
        <begin position="310"/>
        <end position="520"/>
    </location>
</feature>
<dbReference type="Pfam" id="PF06832">
    <property type="entry name" value="BiPBP_C"/>
    <property type="match status" value="1"/>
</dbReference>
<dbReference type="GO" id="GO:0009252">
    <property type="term" value="P:peptidoglycan biosynthetic process"/>
    <property type="evidence" value="ECO:0007669"/>
    <property type="project" value="UniProtKB-UniPathway"/>
</dbReference>
<evidence type="ECO:0000256" key="5">
    <source>
        <dbReference type="ARBA" id="ARBA00022670"/>
    </source>
</evidence>
<dbReference type="Gene3D" id="3.40.710.10">
    <property type="entry name" value="DD-peptidase/beta-lactamase superfamily"/>
    <property type="match status" value="1"/>
</dbReference>
<evidence type="ECO:0000259" key="15">
    <source>
        <dbReference type="Pfam" id="PF06832"/>
    </source>
</evidence>
<dbReference type="InterPro" id="IPR036950">
    <property type="entry name" value="PBP_transglycosylase"/>
</dbReference>
<dbReference type="SUPFAM" id="SSF56601">
    <property type="entry name" value="beta-lactamase/transpeptidase-like"/>
    <property type="match status" value="1"/>
</dbReference>
<evidence type="ECO:0000313" key="17">
    <source>
        <dbReference type="Proteomes" id="UP000027583"/>
    </source>
</evidence>
<evidence type="ECO:0000256" key="1">
    <source>
        <dbReference type="ARBA" id="ARBA00004752"/>
    </source>
</evidence>
<dbReference type="PANTHER" id="PTHR32282:SF15">
    <property type="entry name" value="PENICILLIN-BINDING PROTEIN 1C"/>
    <property type="match status" value="1"/>
</dbReference>
<reference evidence="16 17" key="2">
    <citation type="journal article" date="2014" name="PLoS ONE">
        <title>Evolution of mitochondria reconstructed from the energy metabolism of living bacteria.</title>
        <authorList>
            <person name="Degli Esposti M."/>
            <person name="Chouaia B."/>
            <person name="Comandatore F."/>
            <person name="Crotti E."/>
            <person name="Sassera D."/>
            <person name="Lievens P.M."/>
            <person name="Daffonchio D."/>
            <person name="Bandi C."/>
        </authorList>
    </citation>
    <scope>NUCLEOTIDE SEQUENCE [LARGE SCALE GENOMIC DNA]</scope>
    <source>
        <strain evidence="16 17">SF2.1</strain>
    </source>
</reference>
<evidence type="ECO:0000256" key="2">
    <source>
        <dbReference type="ARBA" id="ARBA00007090"/>
    </source>
</evidence>
<comment type="caution">
    <text evidence="16">The sequence shown here is derived from an EMBL/GenBank/DDBJ whole genome shotgun (WGS) entry which is preliminary data.</text>
</comment>
<evidence type="ECO:0000256" key="9">
    <source>
        <dbReference type="ARBA" id="ARBA00023268"/>
    </source>
</evidence>
<comment type="catalytic activity">
    <reaction evidence="11">
        <text>[GlcNAc-(1-&gt;4)-Mur2Ac(oyl-L-Ala-gamma-D-Glu-L-Lys-D-Ala-D-Ala)](n)-di-trans,octa-cis-undecaprenyl diphosphate + beta-D-GlcNAc-(1-&gt;4)-Mur2Ac(oyl-L-Ala-gamma-D-Glu-L-Lys-D-Ala-D-Ala)-di-trans,octa-cis-undecaprenyl diphosphate = [GlcNAc-(1-&gt;4)-Mur2Ac(oyl-L-Ala-gamma-D-Glu-L-Lys-D-Ala-D-Ala)](n+1)-di-trans,octa-cis-undecaprenyl diphosphate + di-trans,octa-cis-undecaprenyl diphosphate + H(+)</text>
        <dbReference type="Rhea" id="RHEA:23708"/>
        <dbReference type="Rhea" id="RHEA-COMP:9602"/>
        <dbReference type="Rhea" id="RHEA-COMP:9603"/>
        <dbReference type="ChEBI" id="CHEBI:15378"/>
        <dbReference type="ChEBI" id="CHEBI:58405"/>
        <dbReference type="ChEBI" id="CHEBI:60033"/>
        <dbReference type="ChEBI" id="CHEBI:78435"/>
        <dbReference type="EC" id="2.4.99.28"/>
    </reaction>
</comment>
<keyword evidence="4" id="KW-0121">Carboxypeptidase</keyword>
<evidence type="ECO:0000256" key="12">
    <source>
        <dbReference type="SAM" id="Phobius"/>
    </source>
</evidence>
<dbReference type="Pfam" id="PF00912">
    <property type="entry name" value="Transgly"/>
    <property type="match status" value="1"/>
</dbReference>
<keyword evidence="7" id="KW-0808">Transferase</keyword>
<dbReference type="InterPro" id="IPR012338">
    <property type="entry name" value="Beta-lactam/transpept-like"/>
</dbReference>
<dbReference type="AlphaFoldDB" id="A0A060QBP6"/>
<dbReference type="Pfam" id="PF00905">
    <property type="entry name" value="Transpeptidase"/>
    <property type="match status" value="1"/>
</dbReference>
<dbReference type="RefSeq" id="WP_023978494.1">
    <property type="nucleotide sequence ID" value="NZ_CBLX010000003.1"/>
</dbReference>
<sequence length="679" mass="72914">MNEGREIPAVSPARNPARCLARSGRMVCALLGCVILTVALLWGADRLFPPDMSRARAFALLMQDRRGEVMDGRVSRDGAWRFATPAASVDPHYRAMLLAIEDRRFWLHPGIDPLSLLRAGYQLTTRGHIVSGGSTLAMQTARLLSPHRHSWRGKIQDMARAVQLEWRYGHRGVLDLYLTLAPESRNIEGIRAASLLWFGHEPLHLSDEEAALLIVMARHPEALRPDRHPQAAHRAVAALLAGHPSLRTAGEATPFALIPAGIVHEAQGALTWQWRQGTRNVYQASLDRRIQSNLARILRQTPPPEGGTWAVLVAQRDGGIAAWQGNAGNACSGCAADMITSWRSPGSTLKPAIYALAFQLGYLAPDTLIQDRATRFGGYAPRNYDRVFHGTTTIRNALQRSYNLPAVRALDMIGASYFAGTLDAAGIRLKLPPATPPSLALALGGVGITPLDLARLYAIFANHGMSRPVGLDWPVAPSEGMRMIGGHAAHQIMSILRGTPLPKGRLDTQDKRVAFKTGTSYGQRDAWAVGVRGDWIVVVWGGRPDGTAVPGITGLGTSAPLLMNVFDILPPEGDEGPDAMAPAASLSPALVRARDNAGPRIVQPGNGGVVECFAEDGQVTPLGLVASGGTEPYRWLVNGVPLDTPVGITPSWKPDSPGFVHIALVDATGAGSAVDIRVR</sequence>
<keyword evidence="8" id="KW-0378">Hydrolase</keyword>
<evidence type="ECO:0000259" key="13">
    <source>
        <dbReference type="Pfam" id="PF00905"/>
    </source>
</evidence>
<dbReference type="InterPro" id="IPR001264">
    <property type="entry name" value="Glyco_trans_51"/>
</dbReference>
<evidence type="ECO:0000313" key="16">
    <source>
        <dbReference type="EMBL" id="CDG38335.1"/>
    </source>
</evidence>
<evidence type="ECO:0000256" key="6">
    <source>
        <dbReference type="ARBA" id="ARBA00022676"/>
    </source>
</evidence>
<keyword evidence="6" id="KW-0328">Glycosyltransferase</keyword>
<keyword evidence="9" id="KW-0511">Multifunctional enzyme</keyword>
<evidence type="ECO:0000256" key="4">
    <source>
        <dbReference type="ARBA" id="ARBA00022645"/>
    </source>
</evidence>
<comment type="similarity">
    <text evidence="3">In the N-terminal section; belongs to the glycosyltransferase 51 family.</text>
</comment>
<proteinExistence type="inferred from homology"/>
<evidence type="ECO:0000256" key="8">
    <source>
        <dbReference type="ARBA" id="ARBA00022801"/>
    </source>
</evidence>
<accession>A0A060QBP6</accession>
<dbReference type="InterPro" id="IPR001460">
    <property type="entry name" value="PCN-bd_Tpept"/>
</dbReference>
<dbReference type="PANTHER" id="PTHR32282">
    <property type="entry name" value="BINDING PROTEIN TRANSPEPTIDASE, PUTATIVE-RELATED"/>
    <property type="match status" value="1"/>
</dbReference>
<dbReference type="EC" id="2.4.99.28" evidence="10"/>
<feature type="transmembrane region" description="Helical" evidence="12">
    <location>
        <begin position="26"/>
        <end position="44"/>
    </location>
</feature>
<gene>
    <name evidence="16" type="ORF">ASAP_0290</name>
</gene>
<dbReference type="GO" id="GO:0008658">
    <property type="term" value="F:penicillin binding"/>
    <property type="evidence" value="ECO:0007669"/>
    <property type="project" value="InterPro"/>
</dbReference>
<dbReference type="UniPathway" id="UPA00219"/>
<protein>
    <recommendedName>
        <fullName evidence="10">peptidoglycan glycosyltransferase</fullName>
        <ecNumber evidence="10">2.4.99.28</ecNumber>
    </recommendedName>
</protein>
<evidence type="ECO:0000259" key="14">
    <source>
        <dbReference type="Pfam" id="PF00912"/>
    </source>
</evidence>
<dbReference type="eggNOG" id="COG4953">
    <property type="taxonomic scope" value="Bacteria"/>
</dbReference>
<evidence type="ECO:0000256" key="11">
    <source>
        <dbReference type="ARBA" id="ARBA00049902"/>
    </source>
</evidence>
<dbReference type="Gene3D" id="1.10.3810.10">
    <property type="entry name" value="Biosynthetic peptidoglycan transglycosylase-like"/>
    <property type="match status" value="1"/>
</dbReference>
<evidence type="ECO:0000256" key="10">
    <source>
        <dbReference type="ARBA" id="ARBA00044770"/>
    </source>
</evidence>
<dbReference type="Proteomes" id="UP000027583">
    <property type="component" value="Unassembled WGS sequence"/>
</dbReference>
<dbReference type="GO" id="GO:0006508">
    <property type="term" value="P:proteolysis"/>
    <property type="evidence" value="ECO:0007669"/>
    <property type="project" value="UniProtKB-KW"/>
</dbReference>
<reference evidence="16 17" key="1">
    <citation type="journal article" date="2014" name="Genome Biol. Evol.">
        <title>Acetic acid bacteria genomes reveal functional traits for adaptation to life in insect guts.</title>
        <authorList>
            <person name="Chouaia B."/>
            <person name="Gaiarsa S."/>
            <person name="Crotti E."/>
            <person name="Comandatore F."/>
            <person name="Degli Esposti M."/>
            <person name="Ricci I."/>
            <person name="Alma A."/>
            <person name="Favia G."/>
            <person name="Bandi C."/>
            <person name="Daffonchio D."/>
        </authorList>
    </citation>
    <scope>NUCLEOTIDE SEQUENCE [LARGE SCALE GENOMIC DNA]</scope>
    <source>
        <strain evidence="16 17">SF2.1</strain>
    </source>
</reference>
<feature type="domain" description="Glycosyl transferase family 51" evidence="14">
    <location>
        <begin position="78"/>
        <end position="240"/>
    </location>
</feature>
<dbReference type="InterPro" id="IPR050396">
    <property type="entry name" value="Glycosyltr_51/Transpeptidase"/>
</dbReference>
<dbReference type="GO" id="GO:0008955">
    <property type="term" value="F:peptidoglycan glycosyltransferase activity"/>
    <property type="evidence" value="ECO:0007669"/>
    <property type="project" value="UniProtKB-EC"/>
</dbReference>
<keyword evidence="12" id="KW-0812">Transmembrane</keyword>
<evidence type="ECO:0000256" key="7">
    <source>
        <dbReference type="ARBA" id="ARBA00022679"/>
    </source>
</evidence>
<dbReference type="GO" id="GO:0030288">
    <property type="term" value="C:outer membrane-bounded periplasmic space"/>
    <property type="evidence" value="ECO:0007669"/>
    <property type="project" value="TreeGrafter"/>
</dbReference>
<dbReference type="GO" id="GO:0004180">
    <property type="term" value="F:carboxypeptidase activity"/>
    <property type="evidence" value="ECO:0007669"/>
    <property type="project" value="UniProtKB-KW"/>
</dbReference>
<dbReference type="SUPFAM" id="SSF53955">
    <property type="entry name" value="Lysozyme-like"/>
    <property type="match status" value="1"/>
</dbReference>
<keyword evidence="5" id="KW-0645">Protease</keyword>
<dbReference type="EMBL" id="CBLX010000003">
    <property type="protein sequence ID" value="CDG38335.1"/>
    <property type="molecule type" value="Genomic_DNA"/>
</dbReference>
<dbReference type="InterPro" id="IPR009647">
    <property type="entry name" value="PBP_C"/>
</dbReference>
<feature type="domain" description="Penicillin-binding C-terminal" evidence="15">
    <location>
        <begin position="592"/>
        <end position="675"/>
    </location>
</feature>
<comment type="pathway">
    <text evidence="1">Cell wall biogenesis; peptidoglycan biosynthesis.</text>
</comment>
<comment type="similarity">
    <text evidence="2">In the C-terminal section; belongs to the transpeptidase family.</text>
</comment>
<keyword evidence="12" id="KW-0472">Membrane</keyword>
<organism evidence="16 17">
    <name type="scientific">Asaia bogorensis</name>
    <dbReference type="NCBI Taxonomy" id="91915"/>
    <lineage>
        <taxon>Bacteria</taxon>
        <taxon>Pseudomonadati</taxon>
        <taxon>Pseudomonadota</taxon>
        <taxon>Alphaproteobacteria</taxon>
        <taxon>Acetobacterales</taxon>
        <taxon>Acetobacteraceae</taxon>
        <taxon>Asaia</taxon>
    </lineage>
</organism>